<dbReference type="Proteomes" id="UP000484885">
    <property type="component" value="Unassembled WGS sequence"/>
</dbReference>
<dbReference type="EMBL" id="JAAGSC010000041">
    <property type="protein sequence ID" value="NDY96199.1"/>
    <property type="molecule type" value="Genomic_DNA"/>
</dbReference>
<evidence type="ECO:0000259" key="4">
    <source>
        <dbReference type="Pfam" id="PF01420"/>
    </source>
</evidence>
<dbReference type="InterPro" id="IPR000055">
    <property type="entry name" value="Restrct_endonuc_typeI_TRD"/>
</dbReference>
<evidence type="ECO:0000256" key="2">
    <source>
        <dbReference type="ARBA" id="ARBA00022747"/>
    </source>
</evidence>
<feature type="domain" description="Type I restriction modification DNA specificity" evidence="4">
    <location>
        <begin position="196"/>
        <end position="356"/>
    </location>
</feature>
<evidence type="ECO:0000313" key="5">
    <source>
        <dbReference type="EMBL" id="NDY96199.1"/>
    </source>
</evidence>
<name>A0A845VG62_9GAMM</name>
<dbReference type="GO" id="GO:0009307">
    <property type="term" value="P:DNA restriction-modification system"/>
    <property type="evidence" value="ECO:0007669"/>
    <property type="project" value="UniProtKB-KW"/>
</dbReference>
<dbReference type="PANTHER" id="PTHR30408:SF12">
    <property type="entry name" value="TYPE I RESTRICTION ENZYME MJAVIII SPECIFICITY SUBUNIT"/>
    <property type="match status" value="1"/>
</dbReference>
<dbReference type="InterPro" id="IPR052021">
    <property type="entry name" value="Type-I_RS_S_subunit"/>
</dbReference>
<comment type="similarity">
    <text evidence="1">Belongs to the type-I restriction system S methylase family.</text>
</comment>
<comment type="caution">
    <text evidence="5">The sequence shown here is derived from an EMBL/GenBank/DDBJ whole genome shotgun (WGS) entry which is preliminary data.</text>
</comment>
<evidence type="ECO:0000313" key="6">
    <source>
        <dbReference type="Proteomes" id="UP000484885"/>
    </source>
</evidence>
<sequence>MSPLHEIAAILRNGKSIRQSSEAGGLPITRIETISDGTINPAKVGYAGLFEEDAAGWLLQDGDILISHINSTKHLGKCAIYEGVPQKLVHGMNLLSLRVDRESAEPKYVYHILSSPSFRRQLPRITKNSVNQSSFNISSFKRLRLPLPPLPEQKRIAKILDAADALRAKRRESLAQLDALLQSTFLDMFGDPVENPKGWEIATLGEVARNEDGRRVPLKKADRDQIDGIYPYYGASGIIDYVDDYIFDGPRLLIGEDGANLVARSTPVAFIAEGKYWVNNHAHVLAYSGSASLIFLRDLVNLIDLKPYITGTAQPKLNQKQLNRIKVPIPPMDLQERYCLIVSAVEKQRINSIKQIDELQALFSCLQGRAFMGQL</sequence>
<dbReference type="AlphaFoldDB" id="A0A845VG62"/>
<dbReference type="CDD" id="cd17262">
    <property type="entry name" value="RMtype1_S_Aco12261I-TRD2-CR2"/>
    <property type="match status" value="1"/>
</dbReference>
<keyword evidence="2" id="KW-0680">Restriction system</keyword>
<evidence type="ECO:0000256" key="3">
    <source>
        <dbReference type="ARBA" id="ARBA00023125"/>
    </source>
</evidence>
<dbReference type="Gene3D" id="3.90.220.20">
    <property type="entry name" value="DNA methylase specificity domains"/>
    <property type="match status" value="2"/>
</dbReference>
<accession>A0A845VG62</accession>
<feature type="domain" description="Type I restriction modification DNA specificity" evidence="4">
    <location>
        <begin position="3"/>
        <end position="172"/>
    </location>
</feature>
<dbReference type="InterPro" id="IPR044946">
    <property type="entry name" value="Restrct_endonuc_typeI_TRD_sf"/>
</dbReference>
<reference evidence="5 6" key="1">
    <citation type="submission" date="2020-02" db="EMBL/GenBank/DDBJ databases">
        <authorList>
            <person name="Zhang X.-Y."/>
        </authorList>
    </citation>
    <scope>NUCLEOTIDE SEQUENCE [LARGE SCALE GENOMIC DNA]</scope>
    <source>
        <strain evidence="5 6">C33</strain>
    </source>
</reference>
<protein>
    <recommendedName>
        <fullName evidence="4">Type I restriction modification DNA specificity domain-containing protein</fullName>
    </recommendedName>
</protein>
<dbReference type="PANTHER" id="PTHR30408">
    <property type="entry name" value="TYPE-1 RESTRICTION ENZYME ECOKI SPECIFICITY PROTEIN"/>
    <property type="match status" value="1"/>
</dbReference>
<gene>
    <name evidence="5" type="ORF">G3I74_10695</name>
</gene>
<dbReference type="CDD" id="cd17522">
    <property type="entry name" value="RMtype1_S_MjaORF1531P-TRD1-CR1_like"/>
    <property type="match status" value="1"/>
</dbReference>
<dbReference type="SUPFAM" id="SSF116734">
    <property type="entry name" value="DNA methylase specificity domain"/>
    <property type="match status" value="2"/>
</dbReference>
<dbReference type="GO" id="GO:0003677">
    <property type="term" value="F:DNA binding"/>
    <property type="evidence" value="ECO:0007669"/>
    <property type="project" value="UniProtKB-KW"/>
</dbReference>
<organism evidence="5 6">
    <name type="scientific">Wenzhouxiangella limi</name>
    <dbReference type="NCBI Taxonomy" id="2707351"/>
    <lineage>
        <taxon>Bacteria</taxon>
        <taxon>Pseudomonadati</taxon>
        <taxon>Pseudomonadota</taxon>
        <taxon>Gammaproteobacteria</taxon>
        <taxon>Chromatiales</taxon>
        <taxon>Wenzhouxiangellaceae</taxon>
        <taxon>Wenzhouxiangella</taxon>
    </lineage>
</organism>
<evidence type="ECO:0000256" key="1">
    <source>
        <dbReference type="ARBA" id="ARBA00010923"/>
    </source>
</evidence>
<proteinExistence type="inferred from homology"/>
<keyword evidence="3" id="KW-0238">DNA-binding</keyword>
<dbReference type="Pfam" id="PF01420">
    <property type="entry name" value="Methylase_S"/>
    <property type="match status" value="2"/>
</dbReference>
<dbReference type="RefSeq" id="WP_164211568.1">
    <property type="nucleotide sequence ID" value="NZ_JAAGSC010000041.1"/>
</dbReference>
<keyword evidence="6" id="KW-1185">Reference proteome</keyword>